<dbReference type="InterPro" id="IPR011010">
    <property type="entry name" value="DNA_brk_join_enz"/>
</dbReference>
<evidence type="ECO:0000256" key="1">
    <source>
        <dbReference type="ARBA" id="ARBA00004496"/>
    </source>
</evidence>
<dbReference type="Pfam" id="PF02899">
    <property type="entry name" value="Phage_int_SAM_1"/>
    <property type="match status" value="1"/>
</dbReference>
<dbReference type="InterPro" id="IPR010998">
    <property type="entry name" value="Integrase_recombinase_N"/>
</dbReference>
<dbReference type="InterPro" id="IPR023009">
    <property type="entry name" value="Tyrosine_recombinase_XerC/XerD"/>
</dbReference>
<dbReference type="PANTHER" id="PTHR30349:SF81">
    <property type="entry name" value="TYROSINE RECOMBINASE XERC"/>
    <property type="match status" value="1"/>
</dbReference>
<keyword evidence="3 9" id="KW-0132">Cell division</keyword>
<dbReference type="Gene3D" id="1.10.150.130">
    <property type="match status" value="1"/>
</dbReference>
<keyword evidence="8 9" id="KW-0131">Cell cycle</keyword>
<comment type="function">
    <text evidence="9">Site-specific tyrosine recombinase, which acts by catalyzing the cutting and rejoining of the recombining DNA molecules. The XerC-XerD complex is essential to convert dimers of the bacterial chromosome into monomers to permit their segregation at cell division. It also contributes to the segregational stability of plasmids.</text>
</comment>
<evidence type="ECO:0000256" key="2">
    <source>
        <dbReference type="ARBA" id="ARBA00022490"/>
    </source>
</evidence>
<accession>A0A4Y8WM92</accession>
<keyword evidence="2 9" id="KW-0963">Cytoplasm</keyword>
<comment type="caution">
    <text evidence="10">The sequence shown here is derived from an EMBL/GenBank/DDBJ whole genome shotgun (WGS) entry which is preliminary data.</text>
</comment>
<evidence type="ECO:0000256" key="7">
    <source>
        <dbReference type="ARBA" id="ARBA00023172"/>
    </source>
</evidence>
<evidence type="ECO:0000256" key="8">
    <source>
        <dbReference type="ARBA" id="ARBA00023306"/>
    </source>
</evidence>
<comment type="subcellular location">
    <subcellularLocation>
        <location evidence="1 9">Cytoplasm</location>
    </subcellularLocation>
</comment>
<dbReference type="HAMAP" id="MF_01808">
    <property type="entry name" value="Recomb_XerC_XerD"/>
    <property type="match status" value="1"/>
</dbReference>
<dbReference type="InterPro" id="IPR050090">
    <property type="entry name" value="Tyrosine_recombinase_XerCD"/>
</dbReference>
<keyword evidence="11" id="KW-1185">Reference proteome</keyword>
<organism evidence="10 11">
    <name type="scientific">Porphyromonas levii</name>
    <dbReference type="NCBI Taxonomy" id="28114"/>
    <lineage>
        <taxon>Bacteria</taxon>
        <taxon>Pseudomonadati</taxon>
        <taxon>Bacteroidota</taxon>
        <taxon>Bacteroidia</taxon>
        <taxon>Bacteroidales</taxon>
        <taxon>Porphyromonadaceae</taxon>
        <taxon>Porphyromonas</taxon>
    </lineage>
</organism>
<dbReference type="CDD" id="cd00798">
    <property type="entry name" value="INT_XerDC_C"/>
    <property type="match status" value="1"/>
</dbReference>
<keyword evidence="7 9" id="KW-0233">DNA recombination</keyword>
<dbReference type="EMBL" id="SPNC01000277">
    <property type="protein sequence ID" value="TFH93879.1"/>
    <property type="molecule type" value="Genomic_DNA"/>
</dbReference>
<keyword evidence="5 9" id="KW-0229">DNA integration</keyword>
<evidence type="ECO:0000313" key="10">
    <source>
        <dbReference type="EMBL" id="TFH93879.1"/>
    </source>
</evidence>
<dbReference type="RefSeq" id="WP_018357598.1">
    <property type="nucleotide sequence ID" value="NZ_CP197400.1"/>
</dbReference>
<dbReference type="OrthoDB" id="9801717at2"/>
<dbReference type="InterPro" id="IPR044068">
    <property type="entry name" value="CB"/>
</dbReference>
<dbReference type="GO" id="GO:0051301">
    <property type="term" value="P:cell division"/>
    <property type="evidence" value="ECO:0007669"/>
    <property type="project" value="UniProtKB-KW"/>
</dbReference>
<evidence type="ECO:0000256" key="6">
    <source>
        <dbReference type="ARBA" id="ARBA00023125"/>
    </source>
</evidence>
<feature type="active site" description="O-(3'-phospho-DNA)-tyrosine intermediate" evidence="9">
    <location>
        <position position="280"/>
    </location>
</feature>
<dbReference type="PROSITE" id="PS51898">
    <property type="entry name" value="TYR_RECOMBINASE"/>
    <property type="match status" value="1"/>
</dbReference>
<dbReference type="PROSITE" id="PS51900">
    <property type="entry name" value="CB"/>
    <property type="match status" value="1"/>
</dbReference>
<name>A0A4Y8WM92_9PORP</name>
<comment type="similarity">
    <text evidence="9">Belongs to the 'phage' integrase family. XerC subfamily.</text>
</comment>
<feature type="active site" evidence="9">
    <location>
        <position position="174"/>
    </location>
</feature>
<feature type="active site" evidence="9">
    <location>
        <position position="245"/>
    </location>
</feature>
<dbReference type="GO" id="GO:0006313">
    <property type="term" value="P:DNA transposition"/>
    <property type="evidence" value="ECO:0007669"/>
    <property type="project" value="UniProtKB-UniRule"/>
</dbReference>
<evidence type="ECO:0000256" key="5">
    <source>
        <dbReference type="ARBA" id="ARBA00022908"/>
    </source>
</evidence>
<dbReference type="InterPro" id="IPR002104">
    <property type="entry name" value="Integrase_catalytic"/>
</dbReference>
<evidence type="ECO:0000256" key="4">
    <source>
        <dbReference type="ARBA" id="ARBA00022829"/>
    </source>
</evidence>
<keyword evidence="4 9" id="KW-0159">Chromosome partition</keyword>
<proteinExistence type="inferred from homology"/>
<feature type="active site" evidence="9">
    <location>
        <position position="248"/>
    </location>
</feature>
<gene>
    <name evidence="9" type="primary">xerC</name>
    <name evidence="10" type="ORF">E4P47_09830</name>
</gene>
<evidence type="ECO:0000256" key="3">
    <source>
        <dbReference type="ARBA" id="ARBA00022618"/>
    </source>
</evidence>
<dbReference type="AlphaFoldDB" id="A0A4Y8WM92"/>
<dbReference type="InterPro" id="IPR013762">
    <property type="entry name" value="Integrase-like_cat_sf"/>
</dbReference>
<feature type="active site" evidence="9">
    <location>
        <position position="271"/>
    </location>
</feature>
<dbReference type="InterPro" id="IPR004107">
    <property type="entry name" value="Integrase_SAM-like_N"/>
</dbReference>
<evidence type="ECO:0000256" key="9">
    <source>
        <dbReference type="HAMAP-Rule" id="MF_01808"/>
    </source>
</evidence>
<evidence type="ECO:0000313" key="11">
    <source>
        <dbReference type="Proteomes" id="UP000297225"/>
    </source>
</evidence>
<dbReference type="STRING" id="1122973.GCA_000379925_00327"/>
<dbReference type="NCBIfam" id="NF001399">
    <property type="entry name" value="PRK00283.1"/>
    <property type="match status" value="1"/>
</dbReference>
<feature type="active site" evidence="9">
    <location>
        <position position="150"/>
    </location>
</feature>
<dbReference type="Gene3D" id="1.10.443.10">
    <property type="entry name" value="Intergrase catalytic core"/>
    <property type="match status" value="1"/>
</dbReference>
<sequence length="300" mass="34638">MKDRKIDELLQDYRDYLLLERNLAENSIVSYGRDVQHLVEYAEMREKSYLELTYEELEGFLAYLSDLGLRQKSLRRTVSGVKSFYRFLELEEILEDNPTETLEGPKVSEHLPEVLTVEEVDELIGAIDLDTSNGVRNAALIELLYSCGLRVSEACDLTFPSLFLEEKYIRVVGKGSKERLVPMSESAVERIMDYLPIRHAVEAKPGYTHHVFLNRIRTGISRQMVFMVIKELAERIGLEKEISPHTFRHSFATHLLEGGANLQAIRDMLGHADISTTEIYTHIDRSKLRDDILNYHPRNH</sequence>
<protein>
    <recommendedName>
        <fullName evidence="9">Tyrosine recombinase XerC</fullName>
    </recommendedName>
</protein>
<dbReference type="GO" id="GO:0007059">
    <property type="term" value="P:chromosome segregation"/>
    <property type="evidence" value="ECO:0007669"/>
    <property type="project" value="UniProtKB-UniRule"/>
</dbReference>
<dbReference type="PANTHER" id="PTHR30349">
    <property type="entry name" value="PHAGE INTEGRASE-RELATED"/>
    <property type="match status" value="1"/>
</dbReference>
<comment type="subunit">
    <text evidence="9">Forms a cyclic heterotetrameric complex composed of two molecules of XerC and two molecules of XerD.</text>
</comment>
<dbReference type="GeneID" id="66797671"/>
<dbReference type="SUPFAM" id="SSF56349">
    <property type="entry name" value="DNA breaking-rejoining enzymes"/>
    <property type="match status" value="1"/>
</dbReference>
<dbReference type="GO" id="GO:0009037">
    <property type="term" value="F:tyrosine-based site-specific recombinase activity"/>
    <property type="evidence" value="ECO:0007669"/>
    <property type="project" value="UniProtKB-UniRule"/>
</dbReference>
<dbReference type="Proteomes" id="UP000297225">
    <property type="component" value="Unassembled WGS sequence"/>
</dbReference>
<keyword evidence="6 9" id="KW-0238">DNA-binding</keyword>
<dbReference type="Pfam" id="PF00589">
    <property type="entry name" value="Phage_integrase"/>
    <property type="match status" value="1"/>
</dbReference>
<dbReference type="GO" id="GO:0003677">
    <property type="term" value="F:DNA binding"/>
    <property type="evidence" value="ECO:0007669"/>
    <property type="project" value="UniProtKB-UniRule"/>
</dbReference>
<dbReference type="GO" id="GO:0005737">
    <property type="term" value="C:cytoplasm"/>
    <property type="evidence" value="ECO:0007669"/>
    <property type="project" value="UniProtKB-SubCell"/>
</dbReference>
<reference evidence="10 11" key="1">
    <citation type="submission" date="2019-03" db="EMBL/GenBank/DDBJ databases">
        <title>Porphyromonas levii Isolated from the Uterus of Dairy Cows.</title>
        <authorList>
            <person name="Francis A.M."/>
        </authorList>
    </citation>
    <scope>NUCLEOTIDE SEQUENCE [LARGE SCALE GENOMIC DNA]</scope>
    <source>
        <strain evidence="10 11">AF5678</strain>
    </source>
</reference>